<accession>A0AAV5U3V9</accession>
<feature type="non-terminal residue" evidence="2">
    <location>
        <position position="1"/>
    </location>
</feature>
<organism evidence="2 3">
    <name type="scientific">Pristionchus entomophagus</name>
    <dbReference type="NCBI Taxonomy" id="358040"/>
    <lineage>
        <taxon>Eukaryota</taxon>
        <taxon>Metazoa</taxon>
        <taxon>Ecdysozoa</taxon>
        <taxon>Nematoda</taxon>
        <taxon>Chromadorea</taxon>
        <taxon>Rhabditida</taxon>
        <taxon>Rhabditina</taxon>
        <taxon>Diplogasteromorpha</taxon>
        <taxon>Diplogasteroidea</taxon>
        <taxon>Neodiplogasteridae</taxon>
        <taxon>Pristionchus</taxon>
    </lineage>
</organism>
<evidence type="ECO:0000313" key="2">
    <source>
        <dbReference type="EMBL" id="GMT01462.1"/>
    </source>
</evidence>
<name>A0AAV5U3V9_9BILA</name>
<gene>
    <name evidence="2" type="ORF">PENTCL1PPCAC_23636</name>
</gene>
<feature type="region of interest" description="Disordered" evidence="1">
    <location>
        <begin position="65"/>
        <end position="106"/>
    </location>
</feature>
<evidence type="ECO:0000256" key="1">
    <source>
        <dbReference type="SAM" id="MobiDB-lite"/>
    </source>
</evidence>
<keyword evidence="3" id="KW-1185">Reference proteome</keyword>
<proteinExistence type="predicted"/>
<dbReference type="Proteomes" id="UP001432027">
    <property type="component" value="Unassembled WGS sequence"/>
</dbReference>
<protein>
    <submittedName>
        <fullName evidence="2">Uncharacterized protein</fullName>
    </submittedName>
</protein>
<sequence>SLVVVFSLFSHMEPPVTLEQEGRYRLTAGLTAEIRMGLADEEFENVDEDTMVGTGVSVRSVIPDELVEQEAMGNEAAEKDAAGNKQDDTRETKKEKSGEQREDREE</sequence>
<dbReference type="EMBL" id="BTSX01000005">
    <property type="protein sequence ID" value="GMT01462.1"/>
    <property type="molecule type" value="Genomic_DNA"/>
</dbReference>
<reference evidence="2" key="1">
    <citation type="submission" date="2023-10" db="EMBL/GenBank/DDBJ databases">
        <title>Genome assembly of Pristionchus species.</title>
        <authorList>
            <person name="Yoshida K."/>
            <person name="Sommer R.J."/>
        </authorList>
    </citation>
    <scope>NUCLEOTIDE SEQUENCE</scope>
    <source>
        <strain evidence="2">RS0144</strain>
    </source>
</reference>
<feature type="compositionally biased region" description="Basic and acidic residues" evidence="1">
    <location>
        <begin position="76"/>
        <end position="106"/>
    </location>
</feature>
<comment type="caution">
    <text evidence="2">The sequence shown here is derived from an EMBL/GenBank/DDBJ whole genome shotgun (WGS) entry which is preliminary data.</text>
</comment>
<dbReference type="AlphaFoldDB" id="A0AAV5U3V9"/>
<evidence type="ECO:0000313" key="3">
    <source>
        <dbReference type="Proteomes" id="UP001432027"/>
    </source>
</evidence>